<feature type="domain" description="Glabrous enhancer-binding protein-like DBD" evidence="4">
    <location>
        <begin position="186"/>
        <end position="280"/>
    </location>
</feature>
<reference evidence="6" key="1">
    <citation type="journal article" date="2016" name="Nat. Biotechnol.">
        <title>Sequencing wild and cultivated cassava and related species reveals extensive interspecific hybridization and genetic diversity.</title>
        <authorList>
            <person name="Bredeson J.V."/>
            <person name="Lyons J.B."/>
            <person name="Prochnik S.E."/>
            <person name="Wu G.A."/>
            <person name="Ha C.M."/>
            <person name="Edsinger-Gonzales E."/>
            <person name="Grimwood J."/>
            <person name="Schmutz J."/>
            <person name="Rabbi I.Y."/>
            <person name="Egesi C."/>
            <person name="Nauluvula P."/>
            <person name="Lebot V."/>
            <person name="Ndunguru J."/>
            <person name="Mkamilo G."/>
            <person name="Bart R.S."/>
            <person name="Setter T.L."/>
            <person name="Gleadow R.M."/>
            <person name="Kulakow P."/>
            <person name="Ferguson M.E."/>
            <person name="Rounsley S."/>
            <person name="Rokhsar D.S."/>
        </authorList>
    </citation>
    <scope>NUCLEOTIDE SEQUENCE [LARGE SCALE GENOMIC DNA]</scope>
    <source>
        <strain evidence="6">cv. AM560-2</strain>
    </source>
</reference>
<dbReference type="PANTHER" id="PTHR31662">
    <property type="entry name" value="BNAANNG10740D PROTEIN-RELATED"/>
    <property type="match status" value="1"/>
</dbReference>
<evidence type="ECO:0000256" key="1">
    <source>
        <dbReference type="ARBA" id="ARBA00010820"/>
    </source>
</evidence>
<dbReference type="GO" id="GO:0005634">
    <property type="term" value="C:nucleus"/>
    <property type="evidence" value="ECO:0000318"/>
    <property type="project" value="GO_Central"/>
</dbReference>
<dbReference type="AlphaFoldDB" id="A0A2C9U4G7"/>
<proteinExistence type="inferred from homology"/>
<evidence type="ECO:0000313" key="6">
    <source>
        <dbReference type="Proteomes" id="UP000091857"/>
    </source>
</evidence>
<feature type="region of interest" description="Disordered" evidence="3">
    <location>
        <begin position="291"/>
        <end position="312"/>
    </location>
</feature>
<feature type="coiled-coil region" evidence="2">
    <location>
        <begin position="316"/>
        <end position="343"/>
    </location>
</feature>
<dbReference type="PANTHER" id="PTHR31662:SF33">
    <property type="entry name" value="DNA-BINDING STOREKEEPER PROTEIN TRANSCRIPTIONAL REGULATOR-LIKE PROTEIN"/>
    <property type="match status" value="1"/>
</dbReference>
<dbReference type="GO" id="GO:0006355">
    <property type="term" value="P:regulation of DNA-templated transcription"/>
    <property type="evidence" value="ECO:0007669"/>
    <property type="project" value="InterPro"/>
</dbReference>
<name>A0A2C9U4G7_MANES</name>
<feature type="compositionally biased region" description="Basic and acidic residues" evidence="3">
    <location>
        <begin position="150"/>
        <end position="179"/>
    </location>
</feature>
<evidence type="ECO:0000256" key="2">
    <source>
        <dbReference type="SAM" id="Coils"/>
    </source>
</evidence>
<dbReference type="InterPro" id="IPR053932">
    <property type="entry name" value="GeBP-like_DBD"/>
</dbReference>
<dbReference type="Pfam" id="PF04504">
    <property type="entry name" value="GeBP-like_DBD"/>
    <property type="match status" value="1"/>
</dbReference>
<comment type="similarity">
    <text evidence="1">Belongs to the GeBP family.</text>
</comment>
<protein>
    <recommendedName>
        <fullName evidence="4">Glabrous enhancer-binding protein-like DBD domain-containing protein</fullName>
    </recommendedName>
</protein>
<feature type="compositionally biased region" description="Acidic residues" evidence="3">
    <location>
        <begin position="19"/>
        <end position="38"/>
    </location>
</feature>
<comment type="caution">
    <text evidence="5">The sequence shown here is derived from an EMBL/GenBank/DDBJ whole genome shotgun (WGS) entry which is preliminary data.</text>
</comment>
<sequence length="415" mass="46086">MAPKRSIPLEDPPPASSSSEEESSSGEEEEEEEDGDDGAEAKVEGSSTEEDEANEKQQKPSSQLPQNQTSKPVPEKSHFTTQQAGPESDSDGSETETDSDDDLPNRALGTTVKPIASKLIEENPLKTTKHRSKSLASTQVAVKSTAAVKRGGETDRDPKDSKRSKKKDSESDGGVEKPDDIKKQLFQRLWSEDDEIAVLEGIIDFTEKKGVDPAKDMNSFLDFIKSSLHFDVSLSQLKDKVWRLKKKFEKHVSKGKMGEDKTFSKAHDQKTFDLSKKIWGSEASSGGGVDLVLKSNGKGRKNGNNSQKGKSLTALKAELGADIEKENEKVDKMEVEMQSHSGKKHILQFDKRVCVAGTEDYVVHRGLDMLEGPAKKPEMEEKWRKLHVAELELFLKRNELIREQAKLMLASYKTE</sequence>
<dbReference type="Proteomes" id="UP000091857">
    <property type="component" value="Chromosome 17"/>
</dbReference>
<evidence type="ECO:0000259" key="4">
    <source>
        <dbReference type="Pfam" id="PF04504"/>
    </source>
</evidence>
<feature type="region of interest" description="Disordered" evidence="3">
    <location>
        <begin position="1"/>
        <end position="179"/>
    </location>
</feature>
<dbReference type="InterPro" id="IPR007592">
    <property type="entry name" value="GEBP"/>
</dbReference>
<dbReference type="OrthoDB" id="851571at2759"/>
<feature type="compositionally biased region" description="Acidic residues" evidence="3">
    <location>
        <begin position="88"/>
        <end position="102"/>
    </location>
</feature>
<accession>A0A2C9U4G7</accession>
<evidence type="ECO:0000313" key="5">
    <source>
        <dbReference type="EMBL" id="OAY24620.1"/>
    </source>
</evidence>
<feature type="compositionally biased region" description="Polar residues" evidence="3">
    <location>
        <begin position="59"/>
        <end position="71"/>
    </location>
</feature>
<dbReference type="Gramene" id="Manes.17G030100.1.v8.1">
    <property type="protein sequence ID" value="Manes.17G030100.1.v8.1.CDS.1"/>
    <property type="gene ID" value="Manes.17G030100.v8.1"/>
</dbReference>
<keyword evidence="6" id="KW-1185">Reference proteome</keyword>
<evidence type="ECO:0000256" key="3">
    <source>
        <dbReference type="SAM" id="MobiDB-lite"/>
    </source>
</evidence>
<feature type="compositionally biased region" description="Low complexity" evidence="3">
    <location>
        <begin position="302"/>
        <end position="311"/>
    </location>
</feature>
<gene>
    <name evidence="5" type="ORF">MANES_17G030100v8</name>
</gene>
<dbReference type="EMBL" id="CM004403">
    <property type="protein sequence ID" value="OAY24620.1"/>
    <property type="molecule type" value="Genomic_DNA"/>
</dbReference>
<keyword evidence="2" id="KW-0175">Coiled coil</keyword>
<dbReference type="STRING" id="3983.A0A2C9U4G7"/>
<organism evidence="5 6">
    <name type="scientific">Manihot esculenta</name>
    <name type="common">Cassava</name>
    <name type="synonym">Jatropha manihot</name>
    <dbReference type="NCBI Taxonomy" id="3983"/>
    <lineage>
        <taxon>Eukaryota</taxon>
        <taxon>Viridiplantae</taxon>
        <taxon>Streptophyta</taxon>
        <taxon>Embryophyta</taxon>
        <taxon>Tracheophyta</taxon>
        <taxon>Spermatophyta</taxon>
        <taxon>Magnoliopsida</taxon>
        <taxon>eudicotyledons</taxon>
        <taxon>Gunneridae</taxon>
        <taxon>Pentapetalae</taxon>
        <taxon>rosids</taxon>
        <taxon>fabids</taxon>
        <taxon>Malpighiales</taxon>
        <taxon>Euphorbiaceae</taxon>
        <taxon>Crotonoideae</taxon>
        <taxon>Manihoteae</taxon>
        <taxon>Manihot</taxon>
    </lineage>
</organism>